<keyword evidence="1" id="KW-1133">Transmembrane helix</keyword>
<keyword evidence="1" id="KW-0812">Transmembrane</keyword>
<keyword evidence="3" id="KW-1185">Reference proteome</keyword>
<gene>
    <name evidence="2" type="ORF">OKA05_09525</name>
</gene>
<dbReference type="Proteomes" id="UP001320876">
    <property type="component" value="Unassembled WGS sequence"/>
</dbReference>
<comment type="caution">
    <text evidence="2">The sequence shown here is derived from an EMBL/GenBank/DDBJ whole genome shotgun (WGS) entry which is preliminary data.</text>
</comment>
<reference evidence="2 3" key="1">
    <citation type="submission" date="2022-10" db="EMBL/GenBank/DDBJ databases">
        <title>Luteolibacter arcticus strain CCTCC AB 2014275, whole genome shotgun sequencing project.</title>
        <authorList>
            <person name="Zhao G."/>
            <person name="Shen L."/>
        </authorList>
    </citation>
    <scope>NUCLEOTIDE SEQUENCE [LARGE SCALE GENOMIC DNA]</scope>
    <source>
        <strain evidence="2 3">CCTCC AB 2014275</strain>
    </source>
</reference>
<feature type="transmembrane region" description="Helical" evidence="1">
    <location>
        <begin position="64"/>
        <end position="87"/>
    </location>
</feature>
<feature type="transmembrane region" description="Helical" evidence="1">
    <location>
        <begin position="20"/>
        <end position="44"/>
    </location>
</feature>
<organism evidence="2 3">
    <name type="scientific">Luteolibacter arcticus</name>
    <dbReference type="NCBI Taxonomy" id="1581411"/>
    <lineage>
        <taxon>Bacteria</taxon>
        <taxon>Pseudomonadati</taxon>
        <taxon>Verrucomicrobiota</taxon>
        <taxon>Verrucomicrobiia</taxon>
        <taxon>Verrucomicrobiales</taxon>
        <taxon>Verrucomicrobiaceae</taxon>
        <taxon>Luteolibacter</taxon>
    </lineage>
</organism>
<evidence type="ECO:0000313" key="3">
    <source>
        <dbReference type="Proteomes" id="UP001320876"/>
    </source>
</evidence>
<dbReference type="RefSeq" id="WP_264486897.1">
    <property type="nucleotide sequence ID" value="NZ_JAPDDT010000003.1"/>
</dbReference>
<keyword evidence="1" id="KW-0472">Membrane</keyword>
<protein>
    <submittedName>
        <fullName evidence="2">Uncharacterized protein</fullName>
    </submittedName>
</protein>
<sequence length="128" mass="14594">MDADVNDPQSWTRADSVKAVISLFLGVAPILFIVLEWSVAWWTLGHRPRPMVDDPKWIGELVSFLHWLSLLALMALILIFPWSALHWMARHGGSRGGQLVALGCFLFPLSTLVILYYSNFEPIGWWMD</sequence>
<evidence type="ECO:0000313" key="2">
    <source>
        <dbReference type="EMBL" id="MCW1922789.1"/>
    </source>
</evidence>
<accession>A0ABT3GGT0</accession>
<proteinExistence type="predicted"/>
<feature type="transmembrane region" description="Helical" evidence="1">
    <location>
        <begin position="99"/>
        <end position="118"/>
    </location>
</feature>
<name>A0ABT3GGT0_9BACT</name>
<evidence type="ECO:0000256" key="1">
    <source>
        <dbReference type="SAM" id="Phobius"/>
    </source>
</evidence>
<dbReference type="EMBL" id="JAPDDT010000003">
    <property type="protein sequence ID" value="MCW1922789.1"/>
    <property type="molecule type" value="Genomic_DNA"/>
</dbReference>